<organism evidence="4 5">
    <name type="scientific">Marilutibacter maris</name>
    <dbReference type="NCBI Taxonomy" id="1605891"/>
    <lineage>
        <taxon>Bacteria</taxon>
        <taxon>Pseudomonadati</taxon>
        <taxon>Pseudomonadota</taxon>
        <taxon>Gammaproteobacteria</taxon>
        <taxon>Lysobacterales</taxon>
        <taxon>Lysobacteraceae</taxon>
        <taxon>Marilutibacter</taxon>
    </lineage>
</organism>
<proteinExistence type="predicted"/>
<name>A0A2U9T3X7_9GAMM</name>
<evidence type="ECO:0008006" key="6">
    <source>
        <dbReference type="Google" id="ProtNLM"/>
    </source>
</evidence>
<dbReference type="Pfam" id="PF20943">
    <property type="entry name" value="DUF4785_3rd"/>
    <property type="match status" value="1"/>
</dbReference>
<feature type="chain" id="PRO_5016117236" description="DUF4785 family protein" evidence="1">
    <location>
        <begin position="24"/>
        <end position="391"/>
    </location>
</feature>
<evidence type="ECO:0000259" key="2">
    <source>
        <dbReference type="Pfam" id="PF16024"/>
    </source>
</evidence>
<keyword evidence="5" id="KW-1185">Reference proteome</keyword>
<dbReference type="AlphaFoldDB" id="A0A2U9T3X7"/>
<dbReference type="Gene3D" id="2.60.40.3870">
    <property type="entry name" value="Uncharacterised protein PF16024, DUF4785"/>
    <property type="match status" value="1"/>
</dbReference>
<dbReference type="Pfam" id="PF16024">
    <property type="entry name" value="DUF4785_1st"/>
    <property type="match status" value="1"/>
</dbReference>
<dbReference type="Gene3D" id="2.60.120.1370">
    <property type="match status" value="1"/>
</dbReference>
<sequence length="391" mass="41810">MSKHRILALSLAALLSAPLAANASQPLLPAGGGDQVPQRLTAAPVPAGDFERAPVSFSWPLDPNAELSAPAPHAAESREFWMTVDGAELERGVDVGLTAPGALIRVSPARGAAPIAPGRLQMQQAGRAIPLQAMATDAQLRATGMAVNPGTAVVRADRSASAGRYRLQAAGADGRYVVHVFEPDSDLVLHAQPRRHHALENGRMQVDVRMQRGKQGIPARAEALLVAPDGESFPVRLRLDRQGRGTADVRLPAHHSRQPGLWELQVFTNDGETARDARTAFAVAAPTARLDGGFRADPGKLQIVLPVEAAAEGRYEVRGVLYATAPDGVRRPVSQSHSAAWLAAGDGALTLKFDPAHLPRGYHAPFEVRQLELHDQTRMAPLEVRERGLRF</sequence>
<evidence type="ECO:0000256" key="1">
    <source>
        <dbReference type="SAM" id="SignalP"/>
    </source>
</evidence>
<dbReference type="RefSeq" id="WP_145985452.1">
    <property type="nucleotide sequence ID" value="NZ_CP029843.1"/>
</dbReference>
<gene>
    <name evidence="4" type="ORF">C9I47_1490</name>
</gene>
<feature type="domain" description="DUF4785" evidence="2">
    <location>
        <begin position="47"/>
        <end position="182"/>
    </location>
</feature>
<reference evidence="4 5" key="1">
    <citation type="submission" date="2018-05" db="EMBL/GenBank/DDBJ databases">
        <title>The complete genome of Lysobacter maris HZ9B, a marine bacterium antagonistic against terrestrial plant pathogens.</title>
        <authorList>
            <person name="Zhang X.-Q."/>
        </authorList>
    </citation>
    <scope>NUCLEOTIDE SEQUENCE [LARGE SCALE GENOMIC DNA]</scope>
    <source>
        <strain evidence="4 5">HZ9B</strain>
    </source>
</reference>
<dbReference type="KEGG" id="lmb:C9I47_1490"/>
<feature type="signal peptide" evidence="1">
    <location>
        <begin position="1"/>
        <end position="23"/>
    </location>
</feature>
<feature type="domain" description="DUF4785" evidence="3">
    <location>
        <begin position="287"/>
        <end position="388"/>
    </location>
</feature>
<evidence type="ECO:0000313" key="5">
    <source>
        <dbReference type="Proteomes" id="UP000249447"/>
    </source>
</evidence>
<dbReference type="Proteomes" id="UP000249447">
    <property type="component" value="Chromosome"/>
</dbReference>
<dbReference type="EMBL" id="CP029843">
    <property type="protein sequence ID" value="AWV07191.1"/>
    <property type="molecule type" value="Genomic_DNA"/>
</dbReference>
<evidence type="ECO:0000259" key="3">
    <source>
        <dbReference type="Pfam" id="PF20943"/>
    </source>
</evidence>
<evidence type="ECO:0000313" key="4">
    <source>
        <dbReference type="EMBL" id="AWV07191.1"/>
    </source>
</evidence>
<dbReference type="InterPro" id="IPR048295">
    <property type="entry name" value="DUF4785_C"/>
</dbReference>
<accession>A0A2U9T3X7</accession>
<keyword evidence="1" id="KW-0732">Signal</keyword>
<dbReference type="InterPro" id="IPR031979">
    <property type="entry name" value="DUF4785_N"/>
</dbReference>
<dbReference type="OrthoDB" id="5935982at2"/>
<protein>
    <recommendedName>
        <fullName evidence="6">DUF4785 family protein</fullName>
    </recommendedName>
</protein>